<keyword evidence="2" id="KW-1185">Reference proteome</keyword>
<accession>A0A9P6KZS8</accession>
<dbReference type="EMBL" id="SBJO01000051">
    <property type="protein sequence ID" value="KAF9763858.1"/>
    <property type="molecule type" value="Genomic_DNA"/>
</dbReference>
<name>A0A9P6KZS8_9MICR</name>
<dbReference type="AlphaFoldDB" id="A0A9P6KZS8"/>
<sequence length="196" mass="23204">MNQLRRCLNLLEEKSYLEITKLESKNPVILSIKTLAYAKLKNYKKCKELANSLVPNTIRGHSFYFPHLVEAMKEMEEEFNTDIIYSREFTKDFSKTYKITKRKVFYSLDLIALTLWVPNDIHFIHAKIVKYDRIDLLLILIHSEEHSLFFLNILLDVVLELDEFGEIYDKKRVVAEISGKRCVGELANKFRTFLNY</sequence>
<dbReference type="Proteomes" id="UP000740883">
    <property type="component" value="Unassembled WGS sequence"/>
</dbReference>
<protein>
    <submittedName>
        <fullName evidence="1">Uncharacterized protein</fullName>
    </submittedName>
</protein>
<reference evidence="1 2" key="1">
    <citation type="journal article" date="2020" name="Genome Biol. Evol.">
        <title>Comparative genomics of strictly vertically transmitted, feminizing microsporidia endosymbionts of amphipod crustaceans.</title>
        <authorList>
            <person name="Cormier A."/>
            <person name="Chebbi M.A."/>
            <person name="Giraud I."/>
            <person name="Wattier R."/>
            <person name="Teixeira M."/>
            <person name="Gilbert C."/>
            <person name="Rigaud T."/>
            <person name="Cordaux R."/>
        </authorList>
    </citation>
    <scope>NUCLEOTIDE SEQUENCE [LARGE SCALE GENOMIC DNA]</scope>
    <source>
        <strain evidence="1 2">Ou3-Ou53</strain>
    </source>
</reference>
<organism evidence="1 2">
    <name type="scientific">Nosema granulosis</name>
    <dbReference type="NCBI Taxonomy" id="83296"/>
    <lineage>
        <taxon>Eukaryota</taxon>
        <taxon>Fungi</taxon>
        <taxon>Fungi incertae sedis</taxon>
        <taxon>Microsporidia</taxon>
        <taxon>Nosematidae</taxon>
        <taxon>Nosema</taxon>
    </lineage>
</organism>
<evidence type="ECO:0000313" key="1">
    <source>
        <dbReference type="EMBL" id="KAF9763858.1"/>
    </source>
</evidence>
<evidence type="ECO:0000313" key="2">
    <source>
        <dbReference type="Proteomes" id="UP000740883"/>
    </source>
</evidence>
<gene>
    <name evidence="1" type="ORF">NGRA_1001</name>
</gene>
<comment type="caution">
    <text evidence="1">The sequence shown here is derived from an EMBL/GenBank/DDBJ whole genome shotgun (WGS) entry which is preliminary data.</text>
</comment>
<proteinExistence type="predicted"/>